<name>A0ACC0M5U8_RHOML</name>
<evidence type="ECO:0000313" key="1">
    <source>
        <dbReference type="EMBL" id="KAI8535941.1"/>
    </source>
</evidence>
<accession>A0ACC0M5U8</accession>
<dbReference type="Proteomes" id="UP001062846">
    <property type="component" value="Chromosome 10"/>
</dbReference>
<reference evidence="1" key="1">
    <citation type="submission" date="2022-02" db="EMBL/GenBank/DDBJ databases">
        <title>Plant Genome Project.</title>
        <authorList>
            <person name="Zhang R.-G."/>
        </authorList>
    </citation>
    <scope>NUCLEOTIDE SEQUENCE</scope>
    <source>
        <strain evidence="1">AT1</strain>
    </source>
</reference>
<comment type="caution">
    <text evidence="1">The sequence shown here is derived from an EMBL/GenBank/DDBJ whole genome shotgun (WGS) entry which is preliminary data.</text>
</comment>
<protein>
    <submittedName>
        <fullName evidence="1">Uncharacterized protein</fullName>
    </submittedName>
</protein>
<sequence length="181" mass="21120">MEGENWLPKMELFRKTSTVWKDIMSIELKEPQFFTKFMENIGLKVGDGKHMEFSNDTWLDGTNLANSFPNLYRILCDKSESIEEVFGRFYSSHQWSFQLRRRLSDWEEEQFQNLKNLLNNCGISTIEGRANQLEWKGCVSKVFFSVKSMYNLSGGDLGSSNNPVYKCIWKNIAPHKTQCFG</sequence>
<organism evidence="1 2">
    <name type="scientific">Rhododendron molle</name>
    <name type="common">Chinese azalea</name>
    <name type="synonym">Azalea mollis</name>
    <dbReference type="NCBI Taxonomy" id="49168"/>
    <lineage>
        <taxon>Eukaryota</taxon>
        <taxon>Viridiplantae</taxon>
        <taxon>Streptophyta</taxon>
        <taxon>Embryophyta</taxon>
        <taxon>Tracheophyta</taxon>
        <taxon>Spermatophyta</taxon>
        <taxon>Magnoliopsida</taxon>
        <taxon>eudicotyledons</taxon>
        <taxon>Gunneridae</taxon>
        <taxon>Pentapetalae</taxon>
        <taxon>asterids</taxon>
        <taxon>Ericales</taxon>
        <taxon>Ericaceae</taxon>
        <taxon>Ericoideae</taxon>
        <taxon>Rhodoreae</taxon>
        <taxon>Rhododendron</taxon>
    </lineage>
</organism>
<gene>
    <name evidence="1" type="ORF">RHMOL_Rhmol10G0214900</name>
</gene>
<dbReference type="EMBL" id="CM046397">
    <property type="protein sequence ID" value="KAI8535941.1"/>
    <property type="molecule type" value="Genomic_DNA"/>
</dbReference>
<proteinExistence type="predicted"/>
<evidence type="ECO:0000313" key="2">
    <source>
        <dbReference type="Proteomes" id="UP001062846"/>
    </source>
</evidence>
<keyword evidence="2" id="KW-1185">Reference proteome</keyword>